<dbReference type="SUPFAM" id="SSF50156">
    <property type="entry name" value="PDZ domain-like"/>
    <property type="match status" value="1"/>
</dbReference>
<feature type="transmembrane region" description="Helical" evidence="5">
    <location>
        <begin position="449"/>
        <end position="473"/>
    </location>
</feature>
<feature type="transmembrane region" description="Helical" evidence="5">
    <location>
        <begin position="122"/>
        <end position="144"/>
    </location>
</feature>
<evidence type="ECO:0000313" key="8">
    <source>
        <dbReference type="EMBL" id="NCS91632.1"/>
    </source>
</evidence>
<proteinExistence type="predicted"/>
<dbReference type="Proteomes" id="UP000738826">
    <property type="component" value="Unassembled WGS sequence"/>
</dbReference>
<dbReference type="GO" id="GO:0005737">
    <property type="term" value="C:cytoplasm"/>
    <property type="evidence" value="ECO:0007669"/>
    <property type="project" value="TreeGrafter"/>
</dbReference>
<dbReference type="PANTHER" id="PTHR13325:SF3">
    <property type="entry name" value="MEMBRANE-BOUND TRANSCRIPTION FACTOR SITE-2 PROTEASE"/>
    <property type="match status" value="1"/>
</dbReference>
<dbReference type="InterPro" id="IPR008915">
    <property type="entry name" value="Peptidase_M50"/>
</dbReference>
<keyword evidence="4 5" id="KW-0472">Membrane</keyword>
<keyword evidence="3 5" id="KW-1133">Transmembrane helix</keyword>
<dbReference type="GO" id="GO:0031293">
    <property type="term" value="P:membrane protein intracellular domain proteolysis"/>
    <property type="evidence" value="ECO:0007669"/>
    <property type="project" value="TreeGrafter"/>
</dbReference>
<feature type="transmembrane region" description="Helical" evidence="5">
    <location>
        <begin position="83"/>
        <end position="116"/>
    </location>
</feature>
<dbReference type="PANTHER" id="PTHR13325">
    <property type="entry name" value="PROTEASE M50 MEMBRANE-BOUND TRANSCRIPTION FACTOR SITE 2 PROTEASE"/>
    <property type="match status" value="1"/>
</dbReference>
<dbReference type="Gene3D" id="2.30.42.10">
    <property type="match status" value="1"/>
</dbReference>
<feature type="domain" description="Peptidase M50" evidence="6">
    <location>
        <begin position="220"/>
        <end position="463"/>
    </location>
</feature>
<organism evidence="8 9">
    <name type="scientific">Candidatus Altarchaeum hamiconexum</name>
    <dbReference type="NCBI Taxonomy" id="1803513"/>
    <lineage>
        <taxon>Archaea</taxon>
        <taxon>Candidatus Altarchaeota</taxon>
        <taxon>Candidatus Altiarchaeia</taxon>
        <taxon>Candidatus Altarchaeales</taxon>
        <taxon>Candidatus Altarchaeaceae</taxon>
        <taxon>Candidatus Altarchaeum</taxon>
    </lineage>
</organism>
<evidence type="ECO:0000256" key="3">
    <source>
        <dbReference type="ARBA" id="ARBA00022989"/>
    </source>
</evidence>
<feature type="transmembrane region" description="Helical" evidence="5">
    <location>
        <begin position="408"/>
        <end position="428"/>
    </location>
</feature>
<evidence type="ECO:0000256" key="1">
    <source>
        <dbReference type="ARBA" id="ARBA00004127"/>
    </source>
</evidence>
<dbReference type="AlphaFoldDB" id="A0A8J7YV03"/>
<dbReference type="GO" id="GO:0012505">
    <property type="term" value="C:endomembrane system"/>
    <property type="evidence" value="ECO:0007669"/>
    <property type="project" value="UniProtKB-SubCell"/>
</dbReference>
<dbReference type="InterPro" id="IPR036034">
    <property type="entry name" value="PDZ_sf"/>
</dbReference>
<dbReference type="Proteomes" id="UP000768163">
    <property type="component" value="Unassembled WGS sequence"/>
</dbReference>
<gene>
    <name evidence="8" type="ORF">GW779_04380</name>
    <name evidence="7" type="ORF">GW910_02010</name>
</gene>
<feature type="transmembrane region" description="Helical" evidence="5">
    <location>
        <begin position="156"/>
        <end position="184"/>
    </location>
</feature>
<comment type="caution">
    <text evidence="8">The sequence shown here is derived from an EMBL/GenBank/DDBJ whole genome shotgun (WGS) entry which is preliminary data.</text>
</comment>
<evidence type="ECO:0000256" key="4">
    <source>
        <dbReference type="ARBA" id="ARBA00023136"/>
    </source>
</evidence>
<accession>A0A8J7YV03</accession>
<dbReference type="EMBL" id="JAACVF010000046">
    <property type="protein sequence ID" value="NCN64839.1"/>
    <property type="molecule type" value="Genomic_DNA"/>
</dbReference>
<evidence type="ECO:0000256" key="2">
    <source>
        <dbReference type="ARBA" id="ARBA00022692"/>
    </source>
</evidence>
<dbReference type="EMBL" id="JAACQH010000094">
    <property type="protein sequence ID" value="NCS91632.1"/>
    <property type="molecule type" value="Genomic_DNA"/>
</dbReference>
<dbReference type="Pfam" id="PF02163">
    <property type="entry name" value="Peptidase_M50"/>
    <property type="match status" value="1"/>
</dbReference>
<dbReference type="GO" id="GO:0004222">
    <property type="term" value="F:metalloendopeptidase activity"/>
    <property type="evidence" value="ECO:0007669"/>
    <property type="project" value="InterPro"/>
</dbReference>
<feature type="transmembrane region" description="Helical" evidence="5">
    <location>
        <begin position="204"/>
        <end position="229"/>
    </location>
</feature>
<feature type="transmembrane region" description="Helical" evidence="5">
    <location>
        <begin position="53"/>
        <end position="71"/>
    </location>
</feature>
<protein>
    <recommendedName>
        <fullName evidence="6">Peptidase M50 domain-containing protein</fullName>
    </recommendedName>
</protein>
<feature type="transmembrane region" description="Helical" evidence="5">
    <location>
        <begin position="282"/>
        <end position="309"/>
    </location>
</feature>
<dbReference type="GO" id="GO:0016020">
    <property type="term" value="C:membrane"/>
    <property type="evidence" value="ECO:0007669"/>
    <property type="project" value="InterPro"/>
</dbReference>
<keyword evidence="2 5" id="KW-0812">Transmembrane</keyword>
<evidence type="ECO:0000259" key="6">
    <source>
        <dbReference type="Pfam" id="PF02163"/>
    </source>
</evidence>
<evidence type="ECO:0000313" key="9">
    <source>
        <dbReference type="Proteomes" id="UP000738826"/>
    </source>
</evidence>
<reference evidence="8" key="1">
    <citation type="submission" date="2019-11" db="EMBL/GenBank/DDBJ databases">
        <title>Lipid analysis of CO2-rich subsurface aquifers suggests an autotrophy-based deep biosphere with lysolipids enriched in CPR bacteria.</title>
        <authorList>
            <person name="Probst A.J."/>
            <person name="Elling F.J."/>
            <person name="Castelle C.J."/>
            <person name="Zhu Q."/>
            <person name="Elvert M."/>
            <person name="Birarda G."/>
            <person name="Holman H.-Y."/>
            <person name="Lane K.R."/>
            <person name="Ladd B."/>
            <person name="Ryan M.C."/>
            <person name="Woyke T."/>
            <person name="Hinrichs K.-U."/>
            <person name="Banfield J.F."/>
        </authorList>
    </citation>
    <scope>NUCLEOTIDE SEQUENCE</scope>
    <source>
        <strain evidence="7">CG_2015-01_33_1645</strain>
        <strain evidence="8">CG_2015-04_33_537</strain>
    </source>
</reference>
<evidence type="ECO:0000313" key="7">
    <source>
        <dbReference type="EMBL" id="NCN64839.1"/>
    </source>
</evidence>
<dbReference type="InterPro" id="IPR001193">
    <property type="entry name" value="MBTPS2"/>
</dbReference>
<comment type="subcellular location">
    <subcellularLocation>
        <location evidence="1">Endomembrane system</location>
        <topology evidence="1">Multi-pass membrane protein</topology>
    </subcellularLocation>
</comment>
<evidence type="ECO:0000256" key="5">
    <source>
        <dbReference type="SAM" id="Phobius"/>
    </source>
</evidence>
<sequence>MIIISVFVILFFAGTALLIRKNEQRYLGIIFLIRTKYGINFIKKLSKLPGWKFIADFAIVASLSGIGALYLSSQGRAKNLSLIFPVFGIFACFLNFHTAELFIAGTIFVLLVAAIIRKFPNHYLIFAIFSILIFTITARGYLIIFPHAQMEILTTLSMSILISIFGLPAFILGALTLHAYEIIFMHSEIPGISPMLPGVKDGEIGLGFLGYSEIFIPIWYGIITLIVLLTSHEISHGILSYVHKINLKSTGLLTFGIIPIGAFVEPDEDAMKKSEGYKRMQIYVMGSFANFAVAMLGVLLLTLLVSAAYSPDNGMLVGNVMNDSPAYYANLSEGTTIYKVNDENPWKQLKNLSQNKTVILETNKGNFTITTTQHPNIEGRGYIGITYSLPINKGLENSENFINILLELLKWIVLLNFLVGITNLMPVSPFDGGKMTEEIIASLNLNKKIVEHIVLAIIGIVLFLIIINAFPILKIISDIF</sequence>
<name>A0A8J7YV03_9ARCH</name>